<reference evidence="7" key="1">
    <citation type="journal article" date="2021" name="Nat. Commun.">
        <title>Genetic determinants of endophytism in the Arabidopsis root mycobiome.</title>
        <authorList>
            <person name="Mesny F."/>
            <person name="Miyauchi S."/>
            <person name="Thiergart T."/>
            <person name="Pickel B."/>
            <person name="Atanasova L."/>
            <person name="Karlsson M."/>
            <person name="Huettel B."/>
            <person name="Barry K.W."/>
            <person name="Haridas S."/>
            <person name="Chen C."/>
            <person name="Bauer D."/>
            <person name="Andreopoulos W."/>
            <person name="Pangilinan J."/>
            <person name="LaButti K."/>
            <person name="Riley R."/>
            <person name="Lipzen A."/>
            <person name="Clum A."/>
            <person name="Drula E."/>
            <person name="Henrissat B."/>
            <person name="Kohler A."/>
            <person name="Grigoriev I.V."/>
            <person name="Martin F.M."/>
            <person name="Hacquard S."/>
        </authorList>
    </citation>
    <scope>NUCLEOTIDE SEQUENCE</scope>
    <source>
        <strain evidence="7">MPI-SDFR-AT-0073</strain>
    </source>
</reference>
<evidence type="ECO:0000256" key="1">
    <source>
        <dbReference type="ARBA" id="ARBA00022729"/>
    </source>
</evidence>
<accession>A0A9P8ZV64</accession>
<feature type="chain" id="PRO_5040271765" evidence="4">
    <location>
        <begin position="27"/>
        <end position="757"/>
    </location>
</feature>
<dbReference type="RefSeq" id="XP_045956597.1">
    <property type="nucleotide sequence ID" value="XM_046104982.1"/>
</dbReference>
<dbReference type="Pfam" id="PF02333">
    <property type="entry name" value="Phytase"/>
    <property type="match status" value="1"/>
</dbReference>
<dbReference type="PROSITE" id="PS00022">
    <property type="entry name" value="EGF_1"/>
    <property type="match status" value="1"/>
</dbReference>
<evidence type="ECO:0000259" key="5">
    <source>
        <dbReference type="PROSITE" id="PS50026"/>
    </source>
</evidence>
<dbReference type="PROSITE" id="PS51662">
    <property type="entry name" value="BP_PHYTASE"/>
    <property type="match status" value="2"/>
</dbReference>
<keyword evidence="8" id="KW-1185">Reference proteome</keyword>
<keyword evidence="2 3" id="KW-1015">Disulfide bond</keyword>
<dbReference type="PROSITE" id="PS01186">
    <property type="entry name" value="EGF_2"/>
    <property type="match status" value="1"/>
</dbReference>
<evidence type="ECO:0000313" key="8">
    <source>
        <dbReference type="Proteomes" id="UP000758603"/>
    </source>
</evidence>
<feature type="domain" description="BPP" evidence="6">
    <location>
        <begin position="18"/>
        <end position="332"/>
    </location>
</feature>
<evidence type="ECO:0000256" key="4">
    <source>
        <dbReference type="SAM" id="SignalP"/>
    </source>
</evidence>
<dbReference type="Gene3D" id="2.120.10.30">
    <property type="entry name" value="TolB, C-terminal domain"/>
    <property type="match status" value="2"/>
</dbReference>
<dbReference type="InterPro" id="IPR050969">
    <property type="entry name" value="Dev_Signal_Modulators"/>
</dbReference>
<comment type="caution">
    <text evidence="3">Lacks conserved residue(s) required for the propagation of feature annotation.</text>
</comment>
<dbReference type="Proteomes" id="UP000758603">
    <property type="component" value="Unassembled WGS sequence"/>
</dbReference>
<dbReference type="AlphaFoldDB" id="A0A9P8ZV64"/>
<dbReference type="PANTHER" id="PTHR14949">
    <property type="entry name" value="EGF-LIKE-DOMAIN, MULTIPLE 7, 8"/>
    <property type="match status" value="1"/>
</dbReference>
<gene>
    <name evidence="7" type="ORF">BKA67DRAFT_593824</name>
</gene>
<dbReference type="GO" id="GO:0016158">
    <property type="term" value="F:inositol hexakisphosphate 3-phosphatase activity"/>
    <property type="evidence" value="ECO:0007669"/>
    <property type="project" value="InterPro"/>
</dbReference>
<dbReference type="InterPro" id="IPR003431">
    <property type="entry name" value="B-propeller_Phytase"/>
</dbReference>
<dbReference type="GeneID" id="70133873"/>
<protein>
    <submittedName>
        <fullName evidence="7">Phytase</fullName>
    </submittedName>
</protein>
<comment type="caution">
    <text evidence="7">The sequence shown here is derived from an EMBL/GenBank/DDBJ whole genome shotgun (WGS) entry which is preliminary data.</text>
</comment>
<evidence type="ECO:0000256" key="2">
    <source>
        <dbReference type="ARBA" id="ARBA00023157"/>
    </source>
</evidence>
<organism evidence="7 8">
    <name type="scientific">Truncatella angustata</name>
    <dbReference type="NCBI Taxonomy" id="152316"/>
    <lineage>
        <taxon>Eukaryota</taxon>
        <taxon>Fungi</taxon>
        <taxon>Dikarya</taxon>
        <taxon>Ascomycota</taxon>
        <taxon>Pezizomycotina</taxon>
        <taxon>Sordariomycetes</taxon>
        <taxon>Xylariomycetidae</taxon>
        <taxon>Amphisphaeriales</taxon>
        <taxon>Sporocadaceae</taxon>
        <taxon>Truncatella</taxon>
    </lineage>
</organism>
<evidence type="ECO:0000313" key="7">
    <source>
        <dbReference type="EMBL" id="KAH6652319.1"/>
    </source>
</evidence>
<proteinExistence type="predicted"/>
<feature type="domain" description="BPP" evidence="6">
    <location>
        <begin position="406"/>
        <end position="744"/>
    </location>
</feature>
<evidence type="ECO:0000259" key="6">
    <source>
        <dbReference type="PROSITE" id="PS51662"/>
    </source>
</evidence>
<feature type="disulfide bond" evidence="3">
    <location>
        <begin position="384"/>
        <end position="394"/>
    </location>
</feature>
<sequence>MKRFAHPISTLLLFFLLLLELHPANAAPEADLLITARTAAGIASDWTAVYYSASSSPVLLGNDKGAASGGLRAFSLTASADTAENGTLAQLAHQTPGRTSVLTTVYDVNEGGRDLVLSIAAPDSVVRLYDAGSLDLVDGDLGTVLGAWSALCAWRSPRSGEQYVYLFGKGRGVQFLLRADGWGTFEILEVKTFDTPVEASSCAVSANEGSVYFGGDDDSNVYHFAARESTAVPEINVLGEASGDVTGLAVYVGAAADYLLIAQTDVVEVYDTDLKLLGTLTLTGDEDIEIQGLSIYQSSTESYPAGALAYALESDAGEGFGVSSLDSAFEALNLTLNTAYDPRRKSCKLDSPVSETCNKSGFDQDGICSCFAGFVGNNCENFSCQKDCSGRGTCVGANRCECEVGWGGLHCSFMVVDATEETDAFGGDGDDPAIWIHPTDKSQSKIITTIKSDEGAGLAVFYLNGTTAQTFSAGEPDNVDIIYGFQAGDRKVDLAFAACRDDNTLCIFEITADGTLADIAGGSQPTKDDYDVYGSCVYHSRRSGKQYLFVNAKTAEYLQYELNWVDNALQTSLVRNFTGGSGGQVEGCVTDEANGWILIGEEPRALWRYGAEPEDDVSEGYLVDQVGSGHMWADVEGVTLVEGPSAGQGFILVSQQGVSAYNVYQRAAPHDFVLTFTIGANEGKGIDAVSNTDGITAVGASLGEDFPYGIFVTHDDANELVEGGTSEQASFKIVSLTDIFSEGLLRDIDPDWDPRST</sequence>
<feature type="domain" description="EGF-like" evidence="5">
    <location>
        <begin position="380"/>
        <end position="412"/>
    </location>
</feature>
<evidence type="ECO:0000256" key="3">
    <source>
        <dbReference type="PROSITE-ProRule" id="PRU00076"/>
    </source>
</evidence>
<dbReference type="OrthoDB" id="10045365at2759"/>
<dbReference type="EMBL" id="JAGPXC010000006">
    <property type="protein sequence ID" value="KAH6652319.1"/>
    <property type="molecule type" value="Genomic_DNA"/>
</dbReference>
<dbReference type="PANTHER" id="PTHR14949:SF56">
    <property type="entry name" value="EGF-LIKE-DOMAIN, MULTIPLE 7"/>
    <property type="match status" value="1"/>
</dbReference>
<dbReference type="InterPro" id="IPR011042">
    <property type="entry name" value="6-blade_b-propeller_TolB-like"/>
</dbReference>
<dbReference type="InterPro" id="IPR000742">
    <property type="entry name" value="EGF"/>
</dbReference>
<keyword evidence="3" id="KW-0245">EGF-like domain</keyword>
<name>A0A9P8ZV64_9PEZI</name>
<dbReference type="PROSITE" id="PS50026">
    <property type="entry name" value="EGF_3"/>
    <property type="match status" value="1"/>
</dbReference>
<dbReference type="Gene3D" id="2.10.25.10">
    <property type="entry name" value="Laminin"/>
    <property type="match status" value="1"/>
</dbReference>
<dbReference type="SUPFAM" id="SSF50956">
    <property type="entry name" value="Thermostable phytase (3-phytase)"/>
    <property type="match status" value="2"/>
</dbReference>
<keyword evidence="1 4" id="KW-0732">Signal</keyword>
<feature type="signal peptide" evidence="4">
    <location>
        <begin position="1"/>
        <end position="26"/>
    </location>
</feature>
<feature type="disulfide bond" evidence="3">
    <location>
        <begin position="402"/>
        <end position="411"/>
    </location>
</feature>